<sequence length="465" mass="49908">MTQAEVSKLIQGIFDNIFNSVTQAEPGGKPVLQASSTVLSMMKPGLAINSADFRNPWTPGNSGGSQDAAINTTELVDVAPKMSTIYTDSTRKISGMYKQMLDGVHIPAQAPNPAIEKQLQDAENYLFRMVSVTDPDTGEVTQKKIESQVYRDYLDNQAAYNNARIAYIGAFLEAQKTATGKNTWPMIATTLQIPVKTSYDRWRAEDASKVEQNLAIKTTSVQNALQLAWKHAQDLFEGYGVVLNDTGSGLSPKVYRVSLLPSDWYSSSSKSSGWTTFDSASSSAANSSSSDFTSYGGSAGFSLGLFSIGGSAGHADSHQHASSETNGLRISFEYTLVTIRRPWFEASLLSTKGWDLGNLYKKGVLSNGTKAHQDGELMPLIPTSFVVVRKLKISANWAKADWDLMTSKTSGGGGFGIGPFSISGSYAHSSTNQTFTSAMAAGTITVPGVQIIGFISQVVPYSPPA</sequence>
<proteinExistence type="predicted"/>
<dbReference type="AlphaFoldDB" id="A0A6A7MVK5"/>
<keyword evidence="2" id="KW-1185">Reference proteome</keyword>
<organism evidence="1 2">
    <name type="scientific">Rugamonas aquatica</name>
    <dbReference type="NCBI Taxonomy" id="2743357"/>
    <lineage>
        <taxon>Bacteria</taxon>
        <taxon>Pseudomonadati</taxon>
        <taxon>Pseudomonadota</taxon>
        <taxon>Betaproteobacteria</taxon>
        <taxon>Burkholderiales</taxon>
        <taxon>Oxalobacteraceae</taxon>
        <taxon>Telluria group</taxon>
        <taxon>Rugamonas</taxon>
    </lineage>
</organism>
<reference evidence="1 2" key="1">
    <citation type="submission" date="2019-10" db="EMBL/GenBank/DDBJ databases">
        <title>Two novel species isolated from a subtropical stream in China.</title>
        <authorList>
            <person name="Lu H."/>
        </authorList>
    </citation>
    <scope>NUCLEOTIDE SEQUENCE [LARGE SCALE GENOMIC DNA]</scope>
    <source>
        <strain evidence="1 2">FT29W</strain>
    </source>
</reference>
<gene>
    <name evidence="1" type="ORF">GEV02_02675</name>
</gene>
<evidence type="ECO:0000313" key="1">
    <source>
        <dbReference type="EMBL" id="MQA37043.1"/>
    </source>
</evidence>
<evidence type="ECO:0000313" key="2">
    <source>
        <dbReference type="Proteomes" id="UP000440498"/>
    </source>
</evidence>
<name>A0A6A7MVK5_9BURK</name>
<accession>A0A6A7MVK5</accession>
<comment type="caution">
    <text evidence="1">The sequence shown here is derived from an EMBL/GenBank/DDBJ whole genome shotgun (WGS) entry which is preliminary data.</text>
</comment>
<protein>
    <submittedName>
        <fullName evidence="1">Uncharacterized protein</fullName>
    </submittedName>
</protein>
<dbReference type="RefSeq" id="WP_152836383.1">
    <property type="nucleotide sequence ID" value="NZ_WHUG01000001.1"/>
</dbReference>
<dbReference type="EMBL" id="WHUG01000001">
    <property type="protein sequence ID" value="MQA37043.1"/>
    <property type="molecule type" value="Genomic_DNA"/>
</dbReference>
<dbReference type="Proteomes" id="UP000440498">
    <property type="component" value="Unassembled WGS sequence"/>
</dbReference>